<reference evidence="13" key="1">
    <citation type="journal article" date="2020" name="Fungal Divers.">
        <title>Resolving the Mortierellaceae phylogeny through synthesis of multi-gene phylogenetics and phylogenomics.</title>
        <authorList>
            <person name="Vandepol N."/>
            <person name="Liber J."/>
            <person name="Desiro A."/>
            <person name="Na H."/>
            <person name="Kennedy M."/>
            <person name="Barry K."/>
            <person name="Grigoriev I.V."/>
            <person name="Miller A.N."/>
            <person name="O'Donnell K."/>
            <person name="Stajich J.E."/>
            <person name="Bonito G."/>
        </authorList>
    </citation>
    <scope>NUCLEOTIDE SEQUENCE</scope>
    <source>
        <strain evidence="13">REB-010B</strain>
    </source>
</reference>
<evidence type="ECO:0000256" key="10">
    <source>
        <dbReference type="PIRSR" id="PIRSR000185-3"/>
    </source>
</evidence>
<dbReference type="GO" id="GO:0000166">
    <property type="term" value="F:nucleotide binding"/>
    <property type="evidence" value="ECO:0007669"/>
    <property type="project" value="UniProtKB-KW"/>
</dbReference>
<feature type="binding site" evidence="9">
    <location>
        <position position="238"/>
    </location>
    <ligand>
        <name>NAD(+)</name>
        <dbReference type="ChEBI" id="CHEBI:57540"/>
    </ligand>
</feature>
<dbReference type="AlphaFoldDB" id="A0A9P6RPP0"/>
<keyword evidence="3 7" id="KW-0560">Oxidoreductase</keyword>
<feature type="binding site" evidence="9">
    <location>
        <position position="114"/>
    </location>
    <ligand>
        <name>substrate</name>
    </ligand>
</feature>
<name>A0A9P6RPP0_9FUNG</name>
<dbReference type="PANTHER" id="PTHR11606">
    <property type="entry name" value="GLUTAMATE DEHYDROGENASE"/>
    <property type="match status" value="1"/>
</dbReference>
<evidence type="ECO:0000256" key="1">
    <source>
        <dbReference type="ARBA" id="ARBA00004173"/>
    </source>
</evidence>
<dbReference type="GO" id="GO:0004352">
    <property type="term" value="F:glutamate dehydrogenase (NAD+) activity"/>
    <property type="evidence" value="ECO:0007669"/>
    <property type="project" value="TreeGrafter"/>
</dbReference>
<dbReference type="SUPFAM" id="SSF53223">
    <property type="entry name" value="Aminoacid dehydrogenase-like, N-terminal domain"/>
    <property type="match status" value="1"/>
</dbReference>
<dbReference type="EMBL" id="JAAAIP010000136">
    <property type="protein sequence ID" value="KAG0324808.1"/>
    <property type="molecule type" value="Genomic_DNA"/>
</dbReference>
<organism evidence="13 14">
    <name type="scientific">Dissophora globulifera</name>
    <dbReference type="NCBI Taxonomy" id="979702"/>
    <lineage>
        <taxon>Eukaryota</taxon>
        <taxon>Fungi</taxon>
        <taxon>Fungi incertae sedis</taxon>
        <taxon>Mucoromycota</taxon>
        <taxon>Mortierellomycotina</taxon>
        <taxon>Mortierellomycetes</taxon>
        <taxon>Mortierellales</taxon>
        <taxon>Mortierellaceae</taxon>
        <taxon>Dissophora</taxon>
    </lineage>
</organism>
<dbReference type="CDD" id="cd01076">
    <property type="entry name" value="NAD_bind_1_Glu_DH"/>
    <property type="match status" value="1"/>
</dbReference>
<comment type="similarity">
    <text evidence="2 7 11">Belongs to the Glu/Leu/Phe/Val dehydrogenases family.</text>
</comment>
<feature type="binding site" evidence="9">
    <location>
        <position position="406"/>
    </location>
    <ligand>
        <name>substrate</name>
    </ligand>
</feature>
<gene>
    <name evidence="13" type="primary">GLUD1_1</name>
    <name evidence="13" type="ORF">BGZ99_001424</name>
</gene>
<feature type="domain" description="Glutamate/phenylalanine/leucine/valine/L-tryptophan dehydrogenase C-terminal" evidence="12">
    <location>
        <begin position="231"/>
        <end position="510"/>
    </location>
</feature>
<evidence type="ECO:0000313" key="13">
    <source>
        <dbReference type="EMBL" id="KAG0324808.1"/>
    </source>
</evidence>
<evidence type="ECO:0000256" key="2">
    <source>
        <dbReference type="ARBA" id="ARBA00006382"/>
    </source>
</evidence>
<dbReference type="Proteomes" id="UP000738325">
    <property type="component" value="Unassembled WGS sequence"/>
</dbReference>
<evidence type="ECO:0000259" key="12">
    <source>
        <dbReference type="SMART" id="SM00839"/>
    </source>
</evidence>
<dbReference type="Gene3D" id="3.40.50.10860">
    <property type="entry name" value="Leucine Dehydrogenase, chain A, domain 1"/>
    <property type="match status" value="1"/>
</dbReference>
<dbReference type="InterPro" id="IPR033524">
    <property type="entry name" value="Glu/Leu/Phe/Val_DH_AS"/>
</dbReference>
<dbReference type="Pfam" id="PF02812">
    <property type="entry name" value="ELFV_dehydrog_N"/>
    <property type="match status" value="1"/>
</dbReference>
<dbReference type="Pfam" id="PF00208">
    <property type="entry name" value="ELFV_dehydrog"/>
    <property type="match status" value="1"/>
</dbReference>
<sequence length="514" mass="56157">MLAVSVLRRTPGSLSSALRRHRTAAVIAAPFARSLSTHVTNHACEDNEPGFLGSVETFFDRAAKISGVSEKNLAAIRAVDAVLSVKFPVEIDENTHVIIDGYRAQHSRHRLPCKGGIRFSDEVDLEEVEALASLMTYKCAVVDVPFGGAKGGVKLDPKKFTPAQLERITRRYTMELCQKNFIGPGIDVPAPDVGTGPREMSWIMDTYRQFNPQDVNAAGCVTGKPISQGGVRGRNEATGLGVYYGVREFLQFKEVQAMTGLTGEIAGKTVIVQGFGNVGYWAAKFFHNNGAKIIGIGEHDLGVYDPAGLDVEALFKHRAEKGSFRGFHNAEIIEQPIKILERECDILIPAALERQIGLKNAKLIKAKIIGEAANGPITPYAHDVLIKNGKVVIPDLLLNAGGVTVSYFEWLKNLSHVRFGRMSRKWEEAGKSKLLTLVEENAGRQLTPQERRAVIHGAEEHELVYSGLEDTMIGACEETRATAALKKTDFRTAAIVNAIHKISTVTTQSGQMFL</sequence>
<dbReference type="GO" id="GO:0005739">
    <property type="term" value="C:mitochondrion"/>
    <property type="evidence" value="ECO:0007669"/>
    <property type="project" value="UniProtKB-SubCell"/>
</dbReference>
<feature type="binding site" evidence="9">
    <location>
        <position position="277"/>
    </location>
    <ligand>
        <name>NAD(+)</name>
        <dbReference type="ChEBI" id="CHEBI:57540"/>
    </ligand>
</feature>
<proteinExistence type="inferred from homology"/>
<dbReference type="PIRSF" id="PIRSF000185">
    <property type="entry name" value="Glu_DH"/>
    <property type="match status" value="1"/>
</dbReference>
<keyword evidence="9" id="KW-0520">NAD</keyword>
<evidence type="ECO:0000256" key="9">
    <source>
        <dbReference type="PIRSR" id="PIRSR000185-2"/>
    </source>
</evidence>
<dbReference type="SUPFAM" id="SSF51735">
    <property type="entry name" value="NAD(P)-binding Rossmann-fold domains"/>
    <property type="match status" value="1"/>
</dbReference>
<dbReference type="Gene3D" id="3.40.50.720">
    <property type="entry name" value="NAD(P)-binding Rossmann-like Domain"/>
    <property type="match status" value="1"/>
</dbReference>
<dbReference type="PANTHER" id="PTHR11606:SF13">
    <property type="entry name" value="GLUTAMATE DEHYDROGENASE 1, MITOCHONDRIAL"/>
    <property type="match status" value="1"/>
</dbReference>
<dbReference type="InterPro" id="IPR014362">
    <property type="entry name" value="Glu_DH"/>
</dbReference>
<dbReference type="InterPro" id="IPR006096">
    <property type="entry name" value="Glu/Leu/Phe/Val/Trp_DH_C"/>
</dbReference>
<dbReference type="OrthoDB" id="6718861at2759"/>
<evidence type="ECO:0000256" key="7">
    <source>
        <dbReference type="PIRNR" id="PIRNR000185"/>
    </source>
</evidence>
<keyword evidence="14" id="KW-1185">Reference proteome</keyword>
<dbReference type="SMART" id="SM00839">
    <property type="entry name" value="ELFV_dehydrog"/>
    <property type="match status" value="1"/>
</dbReference>
<evidence type="ECO:0000313" key="14">
    <source>
        <dbReference type="Proteomes" id="UP000738325"/>
    </source>
</evidence>
<evidence type="ECO:0000256" key="8">
    <source>
        <dbReference type="PIRSR" id="PIRSR000185-1"/>
    </source>
</evidence>
<dbReference type="PRINTS" id="PR00082">
    <property type="entry name" value="GLFDHDRGNASE"/>
</dbReference>
<dbReference type="InterPro" id="IPR006095">
    <property type="entry name" value="Glu/Leu/Phe/Val/Trp_DH"/>
</dbReference>
<dbReference type="GO" id="GO:0006538">
    <property type="term" value="P:L-glutamate catabolic process"/>
    <property type="evidence" value="ECO:0007669"/>
    <property type="project" value="TreeGrafter"/>
</dbReference>
<evidence type="ECO:0000256" key="5">
    <source>
        <dbReference type="ARBA" id="ARBA00047867"/>
    </source>
</evidence>
<dbReference type="InterPro" id="IPR046346">
    <property type="entry name" value="Aminoacid_DH-like_N_sf"/>
</dbReference>
<protein>
    <recommendedName>
        <fullName evidence="7">Glutamate dehydrogenase</fullName>
    </recommendedName>
</protein>
<dbReference type="InterPro" id="IPR036291">
    <property type="entry name" value="NAD(P)-bd_dom_sf"/>
</dbReference>
<keyword evidence="4" id="KW-0496">Mitochondrion</keyword>
<evidence type="ECO:0000256" key="3">
    <source>
        <dbReference type="ARBA" id="ARBA00023002"/>
    </source>
</evidence>
<dbReference type="PROSITE" id="PS00074">
    <property type="entry name" value="GLFV_DEHYDROGENASE"/>
    <property type="match status" value="1"/>
</dbReference>
<comment type="subcellular location">
    <subcellularLocation>
        <location evidence="1">Mitochondrion</location>
    </subcellularLocation>
</comment>
<feature type="site" description="Important for catalysis" evidence="10">
    <location>
        <position position="192"/>
    </location>
</feature>
<feature type="active site" description="Proton donor" evidence="8">
    <location>
        <position position="150"/>
    </location>
</feature>
<dbReference type="InterPro" id="IPR033922">
    <property type="entry name" value="NAD_bind_Glu_DH"/>
</dbReference>
<accession>A0A9P6RPP0</accession>
<comment type="caution">
    <text evidence="13">The sequence shown here is derived from an EMBL/GenBank/DDBJ whole genome shotgun (WGS) entry which is preliminary data.</text>
</comment>
<evidence type="ECO:0000256" key="11">
    <source>
        <dbReference type="RuleBase" id="RU004417"/>
    </source>
</evidence>
<dbReference type="FunFam" id="3.40.50.720:FF:000100">
    <property type="entry name" value="Glutamate dehydrogenase 1, mitochondrial"/>
    <property type="match status" value="1"/>
</dbReference>
<evidence type="ECO:0000256" key="4">
    <source>
        <dbReference type="ARBA" id="ARBA00023128"/>
    </source>
</evidence>
<dbReference type="InterPro" id="IPR006097">
    <property type="entry name" value="Glu/Leu/Phe/Val/Trp_DH_dimer"/>
</dbReference>
<comment type="catalytic activity">
    <reaction evidence="5">
        <text>L-glutamate + NAD(+) + H2O = 2-oxoglutarate + NH4(+) + NADH + H(+)</text>
        <dbReference type="Rhea" id="RHEA:15133"/>
        <dbReference type="ChEBI" id="CHEBI:15377"/>
        <dbReference type="ChEBI" id="CHEBI:15378"/>
        <dbReference type="ChEBI" id="CHEBI:16810"/>
        <dbReference type="ChEBI" id="CHEBI:28938"/>
        <dbReference type="ChEBI" id="CHEBI:29985"/>
        <dbReference type="ChEBI" id="CHEBI:57540"/>
        <dbReference type="ChEBI" id="CHEBI:57945"/>
        <dbReference type="EC" id="1.4.1.3"/>
    </reaction>
</comment>
<evidence type="ECO:0000256" key="6">
    <source>
        <dbReference type="ARBA" id="ARBA00048577"/>
    </source>
</evidence>
<comment type="catalytic activity">
    <reaction evidence="6">
        <text>L-glutamate + NADP(+) + H2O = 2-oxoglutarate + NH4(+) + NADPH + H(+)</text>
        <dbReference type="Rhea" id="RHEA:11612"/>
        <dbReference type="ChEBI" id="CHEBI:15377"/>
        <dbReference type="ChEBI" id="CHEBI:15378"/>
        <dbReference type="ChEBI" id="CHEBI:16810"/>
        <dbReference type="ChEBI" id="CHEBI:28938"/>
        <dbReference type="ChEBI" id="CHEBI:29985"/>
        <dbReference type="ChEBI" id="CHEBI:57783"/>
        <dbReference type="ChEBI" id="CHEBI:58349"/>
        <dbReference type="EC" id="1.4.1.3"/>
    </reaction>
</comment>
<keyword evidence="9" id="KW-0547">Nucleotide-binding</keyword>
<feature type="binding site" evidence="9">
    <location>
        <position position="138"/>
    </location>
    <ligand>
        <name>substrate</name>
    </ligand>
</feature>